<proteinExistence type="predicted"/>
<sequence length="74" mass="8063">MNNGIPEQAIKLLLAKIHIKLKEAEQIAKVAQACSEAGSTPEAIRVSMDLDQYIFDVGRLHDAVAVLGRLTADY</sequence>
<dbReference type="Proteomes" id="UP000288972">
    <property type="component" value="Chromosome"/>
</dbReference>
<evidence type="ECO:0000313" key="2">
    <source>
        <dbReference type="Proteomes" id="UP000288972"/>
    </source>
</evidence>
<name>A0AAE5X526_9BRAD</name>
<accession>A0AAE5X526</accession>
<organism evidence="1 2">
    <name type="scientific">Bradyrhizobium guangzhouense</name>
    <dbReference type="NCBI Taxonomy" id="1325095"/>
    <lineage>
        <taxon>Bacteria</taxon>
        <taxon>Pseudomonadati</taxon>
        <taxon>Pseudomonadota</taxon>
        <taxon>Alphaproteobacteria</taxon>
        <taxon>Hyphomicrobiales</taxon>
        <taxon>Nitrobacteraceae</taxon>
        <taxon>Bradyrhizobium</taxon>
    </lineage>
</organism>
<gene>
    <name evidence="1" type="ORF">XH91_27525</name>
</gene>
<dbReference type="RefSeq" id="WP_128953494.1">
    <property type="nucleotide sequence ID" value="NZ_CP030053.1"/>
</dbReference>
<protein>
    <submittedName>
        <fullName evidence="1">Uncharacterized protein</fullName>
    </submittedName>
</protein>
<dbReference type="KEGG" id="bgz:XH91_27525"/>
<dbReference type="EMBL" id="CP030053">
    <property type="protein sequence ID" value="QAU48734.1"/>
    <property type="molecule type" value="Genomic_DNA"/>
</dbReference>
<dbReference type="AlphaFoldDB" id="A0AAE5X526"/>
<evidence type="ECO:0000313" key="1">
    <source>
        <dbReference type="EMBL" id="QAU48734.1"/>
    </source>
</evidence>
<reference evidence="1 2" key="1">
    <citation type="submission" date="2018-06" db="EMBL/GenBank/DDBJ databases">
        <title>Comparative genomics of rhizobia nodulating Arachis hypogaea in China.</title>
        <authorList>
            <person name="Li Y."/>
        </authorList>
    </citation>
    <scope>NUCLEOTIDE SEQUENCE [LARGE SCALE GENOMIC DNA]</scope>
    <source>
        <strain evidence="1 2">CCBAU 51670</strain>
    </source>
</reference>